<feature type="signal peptide" evidence="1">
    <location>
        <begin position="1"/>
        <end position="17"/>
    </location>
</feature>
<keyword evidence="1" id="KW-0732">Signal</keyword>
<proteinExistence type="predicted"/>
<feature type="chain" id="PRO_5046120263" description="Lipoprotein" evidence="1">
    <location>
        <begin position="18"/>
        <end position="123"/>
    </location>
</feature>
<reference evidence="2 3" key="1">
    <citation type="submission" date="2023-12" db="EMBL/GenBank/DDBJ databases">
        <title>the genome sequence of Hyalangium sp. s54d21.</title>
        <authorList>
            <person name="Zhang X."/>
        </authorList>
    </citation>
    <scope>NUCLEOTIDE SEQUENCE [LARGE SCALE GENOMIC DNA]</scope>
    <source>
        <strain evidence="3">s54d21</strain>
    </source>
</reference>
<accession>A0ABU5H3L6</accession>
<organism evidence="2 3">
    <name type="scientific">Hyalangium rubrum</name>
    <dbReference type="NCBI Taxonomy" id="3103134"/>
    <lineage>
        <taxon>Bacteria</taxon>
        <taxon>Pseudomonadati</taxon>
        <taxon>Myxococcota</taxon>
        <taxon>Myxococcia</taxon>
        <taxon>Myxococcales</taxon>
        <taxon>Cystobacterineae</taxon>
        <taxon>Archangiaceae</taxon>
        <taxon>Hyalangium</taxon>
    </lineage>
</organism>
<dbReference type="RefSeq" id="WP_321546108.1">
    <property type="nucleotide sequence ID" value="NZ_JAXIVS010000004.1"/>
</dbReference>
<evidence type="ECO:0000313" key="2">
    <source>
        <dbReference type="EMBL" id="MDY7227382.1"/>
    </source>
</evidence>
<sequence>MNLKSLMIGLMSGVALLACGGTPEEFEQPAEQAAVAEPSAVMVAVEAVGNPMSGTGEDGRLTAMWTANCAGWDSGARTCSWKCRSSSEWLWATQSVAYGQCGAYAADFCGSTAYKTCWSSNKP</sequence>
<dbReference type="Proteomes" id="UP001291309">
    <property type="component" value="Unassembled WGS sequence"/>
</dbReference>
<dbReference type="PROSITE" id="PS51257">
    <property type="entry name" value="PROKAR_LIPOPROTEIN"/>
    <property type="match status" value="1"/>
</dbReference>
<evidence type="ECO:0000256" key="1">
    <source>
        <dbReference type="SAM" id="SignalP"/>
    </source>
</evidence>
<dbReference type="EMBL" id="JAXIVS010000004">
    <property type="protein sequence ID" value="MDY7227382.1"/>
    <property type="molecule type" value="Genomic_DNA"/>
</dbReference>
<protein>
    <recommendedName>
        <fullName evidence="4">Lipoprotein</fullName>
    </recommendedName>
</protein>
<keyword evidence="3" id="KW-1185">Reference proteome</keyword>
<name>A0ABU5H3L6_9BACT</name>
<evidence type="ECO:0008006" key="4">
    <source>
        <dbReference type="Google" id="ProtNLM"/>
    </source>
</evidence>
<gene>
    <name evidence="2" type="ORF">SYV04_13305</name>
</gene>
<evidence type="ECO:0000313" key="3">
    <source>
        <dbReference type="Proteomes" id="UP001291309"/>
    </source>
</evidence>
<comment type="caution">
    <text evidence="2">The sequence shown here is derived from an EMBL/GenBank/DDBJ whole genome shotgun (WGS) entry which is preliminary data.</text>
</comment>